<protein>
    <submittedName>
        <fullName evidence="2">Uncharacterized protein</fullName>
    </submittedName>
</protein>
<name>A0AAN9IAX3_CROPI</name>
<organism evidence="2 3">
    <name type="scientific">Crotalaria pallida</name>
    <name type="common">Smooth rattlebox</name>
    <name type="synonym">Crotalaria striata</name>
    <dbReference type="NCBI Taxonomy" id="3830"/>
    <lineage>
        <taxon>Eukaryota</taxon>
        <taxon>Viridiplantae</taxon>
        <taxon>Streptophyta</taxon>
        <taxon>Embryophyta</taxon>
        <taxon>Tracheophyta</taxon>
        <taxon>Spermatophyta</taxon>
        <taxon>Magnoliopsida</taxon>
        <taxon>eudicotyledons</taxon>
        <taxon>Gunneridae</taxon>
        <taxon>Pentapetalae</taxon>
        <taxon>rosids</taxon>
        <taxon>fabids</taxon>
        <taxon>Fabales</taxon>
        <taxon>Fabaceae</taxon>
        <taxon>Papilionoideae</taxon>
        <taxon>50 kb inversion clade</taxon>
        <taxon>genistoids sensu lato</taxon>
        <taxon>core genistoids</taxon>
        <taxon>Crotalarieae</taxon>
        <taxon>Crotalaria</taxon>
    </lineage>
</organism>
<dbReference type="Proteomes" id="UP001372338">
    <property type="component" value="Unassembled WGS sequence"/>
</dbReference>
<dbReference type="InterPro" id="IPR013083">
    <property type="entry name" value="Znf_RING/FYVE/PHD"/>
</dbReference>
<dbReference type="AlphaFoldDB" id="A0AAN9IAX3"/>
<dbReference type="PANTHER" id="PTHR46293">
    <property type="entry name" value="E3 UBIQUITIN PROTEIN LIGASE DRIP1"/>
    <property type="match status" value="1"/>
</dbReference>
<sequence length="332" mass="36356">MFELSDLSQSPESGHCEYRITTPQFLGDIVTTVITATSILQSHQVRWSTNEVCKKCIEDLITEVGIESCPICEVDWGSDPVKKMRSDSTLQSLRDKIFSKNNKTMEATEVVSTPNMTKGLEEEMMSLLSLSATYKSPSPSEDSQEGVEPEGRDSPKTSSSSALKVSASSSKKEKGKKMKIKSSQKKELARGGSSQSSLQVQGAAKTKPFEDESIWITIKASENQEGVPLPPITPTCYMKIKDGSMKISGIQKYVQNKLGLESAEEIEIKCMEVTIPLTMEIRDVYQLGNLGVGVPKLASGNKQVNRSVDLNYQPFGPLARLSISSTSLVLLE</sequence>
<accession>A0AAN9IAX3</accession>
<evidence type="ECO:0000256" key="1">
    <source>
        <dbReference type="SAM" id="MobiDB-lite"/>
    </source>
</evidence>
<gene>
    <name evidence="2" type="ORF">RIF29_23362</name>
</gene>
<dbReference type="Gene3D" id="3.30.40.10">
    <property type="entry name" value="Zinc/RING finger domain, C3HC4 (zinc finger)"/>
    <property type="match status" value="1"/>
</dbReference>
<reference evidence="2 3" key="1">
    <citation type="submission" date="2024-01" db="EMBL/GenBank/DDBJ databases">
        <title>The genomes of 5 underutilized Papilionoideae crops provide insights into root nodulation and disease resistanc.</title>
        <authorList>
            <person name="Yuan L."/>
        </authorList>
    </citation>
    <scope>NUCLEOTIDE SEQUENCE [LARGE SCALE GENOMIC DNA]</scope>
    <source>
        <strain evidence="2">ZHUSHIDOU_FW_LH</strain>
        <tissue evidence="2">Leaf</tissue>
    </source>
</reference>
<evidence type="ECO:0000313" key="3">
    <source>
        <dbReference type="Proteomes" id="UP001372338"/>
    </source>
</evidence>
<dbReference type="EMBL" id="JAYWIO010000004">
    <property type="protein sequence ID" value="KAK7270310.1"/>
    <property type="molecule type" value="Genomic_DNA"/>
</dbReference>
<dbReference type="InterPro" id="IPR044807">
    <property type="entry name" value="DRIP1-like"/>
</dbReference>
<feature type="region of interest" description="Disordered" evidence="1">
    <location>
        <begin position="132"/>
        <end position="205"/>
    </location>
</feature>
<feature type="compositionally biased region" description="Polar residues" evidence="1">
    <location>
        <begin position="132"/>
        <end position="141"/>
    </location>
</feature>
<feature type="compositionally biased region" description="Low complexity" evidence="1">
    <location>
        <begin position="156"/>
        <end position="169"/>
    </location>
</feature>
<dbReference type="PANTHER" id="PTHR46293:SF1">
    <property type="entry name" value="OS03G0632800 PROTEIN"/>
    <property type="match status" value="1"/>
</dbReference>
<keyword evidence="3" id="KW-1185">Reference proteome</keyword>
<feature type="compositionally biased region" description="Basic residues" evidence="1">
    <location>
        <begin position="173"/>
        <end position="183"/>
    </location>
</feature>
<comment type="caution">
    <text evidence="2">The sequence shown here is derived from an EMBL/GenBank/DDBJ whole genome shotgun (WGS) entry which is preliminary data.</text>
</comment>
<feature type="compositionally biased region" description="Low complexity" evidence="1">
    <location>
        <begin position="191"/>
        <end position="202"/>
    </location>
</feature>
<proteinExistence type="predicted"/>
<evidence type="ECO:0000313" key="2">
    <source>
        <dbReference type="EMBL" id="KAK7270310.1"/>
    </source>
</evidence>
<dbReference type="GO" id="GO:0004842">
    <property type="term" value="F:ubiquitin-protein transferase activity"/>
    <property type="evidence" value="ECO:0007669"/>
    <property type="project" value="InterPro"/>
</dbReference>